<keyword evidence="3 5" id="KW-1133">Transmembrane helix</keyword>
<feature type="transmembrane region" description="Helical" evidence="5">
    <location>
        <begin position="277"/>
        <end position="297"/>
    </location>
</feature>
<feature type="transmembrane region" description="Helical" evidence="5">
    <location>
        <begin position="836"/>
        <end position="856"/>
    </location>
</feature>
<feature type="transmembrane region" description="Helical" evidence="5">
    <location>
        <begin position="338"/>
        <end position="358"/>
    </location>
</feature>
<feature type="transmembrane region" description="Helical" evidence="5">
    <location>
        <begin position="150"/>
        <end position="172"/>
    </location>
</feature>
<feature type="transmembrane region" description="Helical" evidence="5">
    <location>
        <begin position="435"/>
        <end position="458"/>
    </location>
</feature>
<evidence type="ECO:0000256" key="5">
    <source>
        <dbReference type="SAM" id="Phobius"/>
    </source>
</evidence>
<dbReference type="PROSITE" id="PS00217">
    <property type="entry name" value="SUGAR_TRANSPORT_2"/>
    <property type="match status" value="2"/>
</dbReference>
<feature type="transmembrane region" description="Helical" evidence="5">
    <location>
        <begin position="309"/>
        <end position="331"/>
    </location>
</feature>
<keyword evidence="4 5" id="KW-0472">Membrane</keyword>
<evidence type="ECO:0000256" key="3">
    <source>
        <dbReference type="ARBA" id="ARBA00022989"/>
    </source>
</evidence>
<feature type="transmembrane region" description="Helical" evidence="5">
    <location>
        <begin position="117"/>
        <end position="138"/>
    </location>
</feature>
<feature type="transmembrane region" description="Helical" evidence="5">
    <location>
        <begin position="370"/>
        <end position="394"/>
    </location>
</feature>
<dbReference type="SUPFAM" id="SSF103473">
    <property type="entry name" value="MFS general substrate transporter"/>
    <property type="match status" value="2"/>
</dbReference>
<feature type="transmembrane region" description="Helical" evidence="5">
    <location>
        <begin position="610"/>
        <end position="632"/>
    </location>
</feature>
<dbReference type="PROSITE" id="PS50850">
    <property type="entry name" value="MFS"/>
    <property type="match status" value="2"/>
</dbReference>
<feature type="transmembrane region" description="Helical" evidence="5">
    <location>
        <begin position="406"/>
        <end position="429"/>
    </location>
</feature>
<feature type="transmembrane region" description="Helical" evidence="5">
    <location>
        <begin position="771"/>
        <end position="790"/>
    </location>
</feature>
<feature type="domain" description="Major facilitator superfamily (MFS) profile" evidence="6">
    <location>
        <begin position="511"/>
        <end position="959"/>
    </location>
</feature>
<feature type="transmembrane region" description="Helical" evidence="5">
    <location>
        <begin position="810"/>
        <end position="829"/>
    </location>
</feature>
<feature type="transmembrane region" description="Helical" evidence="5">
    <location>
        <begin position="93"/>
        <end position="111"/>
    </location>
</feature>
<feature type="domain" description="Major facilitator superfamily (MFS) profile" evidence="6">
    <location>
        <begin position="20"/>
        <end position="461"/>
    </location>
</feature>
<feature type="transmembrane region" description="Helical" evidence="5">
    <location>
        <begin position="65"/>
        <end position="84"/>
    </location>
</feature>
<proteinExistence type="predicted"/>
<dbReference type="AlphaFoldDB" id="A0A5E4MLQ1"/>
<evidence type="ECO:0000256" key="1">
    <source>
        <dbReference type="ARBA" id="ARBA00004141"/>
    </source>
</evidence>
<sequence length="971" mass="109623">MPGHTKFDYGIRSTISQCLALVGVSFVQICIGIQLSSPSIVIGALMSYTKNEKEWLTMSNADASWFGSLLVLCTPLGCVLSIPLHNRLGHKNCMVLSNVPFIVSHLMMVYAHDINTLYASSVLMGLSIGFASGPFTAYIGEVCEPKLRGALMSCTYIFYYLGGALITTTATITNEWRLAVMINLLIPVLAILILLANPDSPMWLLTKGKTEKAKRTLRKLRGSVSYEMCSSEFREMVIYTRNGQNIENDMDNNVGGDDESPWRQLLRPEVYRPFRLLIVYFFFMVLMSGTMLLPYMYNILTIFESHISIHWATKIVSFSSLFAGILTVFSVNKLGKRFITLLNLSISAFCYISIGLIGRYRESPNQTTSWLMQILYITIVFVSAFGMMPISWALITEVFPMKSRNITCSISSALHLLFFFIMIKFFPLLLTVMDLYEICIVFGIVGVFGTYCMTYLFCKIQNKQYTIIQYLRRIQDIKTTQTLIYSENPKNIYTITDTGFKYGIKSTVSQCLAIIGASFIQVCIGIELLCTTIIIGALQSDPRDEKEWLTMSNEEASWFGSLLYLSTPLGSALSSLVLNRLGHKNCMILSNLPFIASHLMMVYADNMGTLYASSVLMGLSIGFASGPFTAYIGEVCEPKLRGALMSVTNIFYFFGATLFTTTAAITKQWRLAVLINLLIPVLTILILLVSPDSPMWLLTKGKTDKAKRTLGKLRGWVTYEKCSCEFQEMVVYTSTNINTNSQTIETGKDDHDGGDDESPWRQLLRPEVYRPFRLIMIYFFYTGLLTGTPFSPYLNSVFLQFGADIDVKWTITLLYISAMFAGILTVFLVNILGKRFLTLLTVFICATCYISIGLIGRYRTSPNQITSWLMLLLYLTSVFVSAFGVLPISWILLTEVFPMKSRNLTCGICATLNYILSFFMTKYYPDLVTVMDFYNIFTVFGVTGLFGFVYFYFYLPETENKTLQEISKFFK</sequence>
<comment type="subcellular location">
    <subcellularLocation>
        <location evidence="1">Membrane</location>
        <topology evidence="1">Multi-pass membrane protein</topology>
    </subcellularLocation>
</comment>
<feature type="transmembrane region" description="Helical" evidence="5">
    <location>
        <begin position="671"/>
        <end position="690"/>
    </location>
</feature>
<dbReference type="InterPro" id="IPR005828">
    <property type="entry name" value="MFS_sugar_transport-like"/>
</dbReference>
<dbReference type="GO" id="GO:0022857">
    <property type="term" value="F:transmembrane transporter activity"/>
    <property type="evidence" value="ECO:0007669"/>
    <property type="project" value="InterPro"/>
</dbReference>
<evidence type="ECO:0000256" key="4">
    <source>
        <dbReference type="ARBA" id="ARBA00023136"/>
    </source>
</evidence>
<dbReference type="GO" id="GO:0016020">
    <property type="term" value="C:membrane"/>
    <property type="evidence" value="ECO:0007669"/>
    <property type="project" value="UniProtKB-SubCell"/>
</dbReference>
<organism evidence="7 8">
    <name type="scientific">Cinara cedri</name>
    <dbReference type="NCBI Taxonomy" id="506608"/>
    <lineage>
        <taxon>Eukaryota</taxon>
        <taxon>Metazoa</taxon>
        <taxon>Ecdysozoa</taxon>
        <taxon>Arthropoda</taxon>
        <taxon>Hexapoda</taxon>
        <taxon>Insecta</taxon>
        <taxon>Pterygota</taxon>
        <taxon>Neoptera</taxon>
        <taxon>Paraneoptera</taxon>
        <taxon>Hemiptera</taxon>
        <taxon>Sternorrhyncha</taxon>
        <taxon>Aphidomorpha</taxon>
        <taxon>Aphidoidea</taxon>
        <taxon>Aphididae</taxon>
        <taxon>Lachninae</taxon>
        <taxon>Cinara</taxon>
    </lineage>
</organism>
<keyword evidence="7" id="KW-0762">Sugar transport</keyword>
<dbReference type="Pfam" id="PF00083">
    <property type="entry name" value="Sugar_tr"/>
    <property type="match status" value="2"/>
</dbReference>
<dbReference type="InterPro" id="IPR050549">
    <property type="entry name" value="MFS_Trehalose_Transporter"/>
</dbReference>
<dbReference type="PANTHER" id="PTHR48021:SF39">
    <property type="entry name" value="MAJOR FACILITATOR SUPERFAMILY (MFS) PROFILE DOMAIN-CONTAINING PROTEIN"/>
    <property type="match status" value="1"/>
</dbReference>
<name>A0A5E4MLQ1_9HEMI</name>
<feature type="transmembrane region" description="Helical" evidence="5">
    <location>
        <begin position="904"/>
        <end position="921"/>
    </location>
</feature>
<feature type="transmembrane region" description="Helical" evidence="5">
    <location>
        <begin position="558"/>
        <end position="578"/>
    </location>
</feature>
<dbReference type="EMBL" id="CABPRJ010000538">
    <property type="protein sequence ID" value="VVC30787.1"/>
    <property type="molecule type" value="Genomic_DNA"/>
</dbReference>
<feature type="transmembrane region" description="Helical" evidence="5">
    <location>
        <begin position="21"/>
        <end position="45"/>
    </location>
</feature>
<protein>
    <submittedName>
        <fullName evidence="7">Sugar transporter, conserved site,Major facilitator superfamily domain,Major facilitator, sugar</fullName>
    </submittedName>
</protein>
<dbReference type="PANTHER" id="PTHR48021">
    <property type="match status" value="1"/>
</dbReference>
<dbReference type="Proteomes" id="UP000325440">
    <property type="component" value="Unassembled WGS sequence"/>
</dbReference>
<evidence type="ECO:0000313" key="8">
    <source>
        <dbReference type="Proteomes" id="UP000325440"/>
    </source>
</evidence>
<gene>
    <name evidence="7" type="ORF">CINCED_3A011981</name>
</gene>
<feature type="transmembrane region" description="Helical" evidence="5">
    <location>
        <begin position="868"/>
        <end position="892"/>
    </location>
</feature>
<dbReference type="Gene3D" id="1.20.1250.20">
    <property type="entry name" value="MFS general substrate transporter like domains"/>
    <property type="match status" value="2"/>
</dbReference>
<feature type="transmembrane region" description="Helical" evidence="5">
    <location>
        <begin position="644"/>
        <end position="665"/>
    </location>
</feature>
<feature type="transmembrane region" description="Helical" evidence="5">
    <location>
        <begin position="511"/>
        <end position="538"/>
    </location>
</feature>
<keyword evidence="7" id="KW-0813">Transport</keyword>
<evidence type="ECO:0000256" key="2">
    <source>
        <dbReference type="ARBA" id="ARBA00022692"/>
    </source>
</evidence>
<keyword evidence="8" id="KW-1185">Reference proteome</keyword>
<keyword evidence="2 5" id="KW-0812">Transmembrane</keyword>
<dbReference type="InterPro" id="IPR036259">
    <property type="entry name" value="MFS_trans_sf"/>
</dbReference>
<evidence type="ECO:0000259" key="6">
    <source>
        <dbReference type="PROSITE" id="PS50850"/>
    </source>
</evidence>
<reference evidence="7 8" key="1">
    <citation type="submission" date="2019-08" db="EMBL/GenBank/DDBJ databases">
        <authorList>
            <person name="Alioto T."/>
            <person name="Alioto T."/>
            <person name="Gomez Garrido J."/>
        </authorList>
    </citation>
    <scope>NUCLEOTIDE SEQUENCE [LARGE SCALE GENOMIC DNA]</scope>
</reference>
<evidence type="ECO:0000313" key="7">
    <source>
        <dbReference type="EMBL" id="VVC30787.1"/>
    </source>
</evidence>
<dbReference type="InterPro" id="IPR020846">
    <property type="entry name" value="MFS_dom"/>
</dbReference>
<feature type="transmembrane region" description="Helical" evidence="5">
    <location>
        <begin position="178"/>
        <end position="197"/>
    </location>
</feature>
<dbReference type="InterPro" id="IPR005829">
    <property type="entry name" value="Sugar_transporter_CS"/>
</dbReference>
<accession>A0A5E4MLQ1</accession>
<feature type="transmembrane region" description="Helical" evidence="5">
    <location>
        <begin position="933"/>
        <end position="955"/>
    </location>
</feature>
<dbReference type="OrthoDB" id="6133115at2759"/>